<dbReference type="CDD" id="cd01392">
    <property type="entry name" value="HTH_LacI"/>
    <property type="match status" value="1"/>
</dbReference>
<dbReference type="InterPro" id="IPR028082">
    <property type="entry name" value="Peripla_BP_I"/>
</dbReference>
<proteinExistence type="predicted"/>
<dbReference type="RefSeq" id="WP_237868455.1">
    <property type="nucleotide sequence ID" value="NZ_JAKLTR010000002.1"/>
</dbReference>
<dbReference type="Gene3D" id="3.40.50.2300">
    <property type="match status" value="2"/>
</dbReference>
<dbReference type="Gene3D" id="1.10.260.40">
    <property type="entry name" value="lambda repressor-like DNA-binding domains"/>
    <property type="match status" value="1"/>
</dbReference>
<keyword evidence="6" id="KW-1185">Reference proteome</keyword>
<dbReference type="SMART" id="SM00354">
    <property type="entry name" value="HTH_LACI"/>
    <property type="match status" value="1"/>
</dbReference>
<dbReference type="PROSITE" id="PS50932">
    <property type="entry name" value="HTH_LACI_2"/>
    <property type="match status" value="1"/>
</dbReference>
<dbReference type="CDD" id="cd19977">
    <property type="entry name" value="PBP1_EndR-like"/>
    <property type="match status" value="1"/>
</dbReference>
<dbReference type="SUPFAM" id="SSF47413">
    <property type="entry name" value="lambda repressor-like DNA-binding domains"/>
    <property type="match status" value="1"/>
</dbReference>
<dbReference type="InterPro" id="IPR010982">
    <property type="entry name" value="Lambda_DNA-bd_dom_sf"/>
</dbReference>
<dbReference type="PROSITE" id="PS00356">
    <property type="entry name" value="HTH_LACI_1"/>
    <property type="match status" value="1"/>
</dbReference>
<dbReference type="InterPro" id="IPR000843">
    <property type="entry name" value="HTH_LacI"/>
</dbReference>
<organism evidence="5 6">
    <name type="scientific">Terrimonas ginsenosidimutans</name>
    <dbReference type="NCBI Taxonomy" id="2908004"/>
    <lineage>
        <taxon>Bacteria</taxon>
        <taxon>Pseudomonadati</taxon>
        <taxon>Bacteroidota</taxon>
        <taxon>Chitinophagia</taxon>
        <taxon>Chitinophagales</taxon>
        <taxon>Chitinophagaceae</taxon>
        <taxon>Terrimonas</taxon>
    </lineage>
</organism>
<feature type="domain" description="HTH lacI-type" evidence="4">
    <location>
        <begin position="4"/>
        <end position="61"/>
    </location>
</feature>
<evidence type="ECO:0000313" key="5">
    <source>
        <dbReference type="EMBL" id="MCG2613226.1"/>
    </source>
</evidence>
<dbReference type="Pfam" id="PF13377">
    <property type="entry name" value="Peripla_BP_3"/>
    <property type="match status" value="1"/>
</dbReference>
<evidence type="ECO:0000259" key="4">
    <source>
        <dbReference type="PROSITE" id="PS50932"/>
    </source>
</evidence>
<sequence length="360" mass="39995">MKKVSIKDIAKKSGVSITTVSIVLNGNGAERKISESVIKKIMDVAAELNYRPNQQAKSLRTGKTYTLGLIVDDISNFFFSHLAKTVEEEADKFGYTVMFCSSENDEGKSRNVLGSLLNKQMDGYMIAPTASMLPEINQLVQEKKPLVLVDRFFQTSPASYVTLDNYKGTFDSVTHLAKQGYSKIAIVTNDSEQIQIQERFEGYKTALRKHKIPFVPEYVKKIPFKYSAQKAVKEIESFIASNADIDAVLFTSNNLGIPGLESLKNLKKKVGEEIAVICFDDNDHFRLASPSITVISQPIRAIGKNALKILLDQVEKKELSQVRSVLQPNLIVRESTPVKVAPEVKQADTAGVKSKKRTAK</sequence>
<dbReference type="SUPFAM" id="SSF53822">
    <property type="entry name" value="Periplasmic binding protein-like I"/>
    <property type="match status" value="1"/>
</dbReference>
<keyword evidence="1" id="KW-0805">Transcription regulation</keyword>
<dbReference type="Pfam" id="PF00356">
    <property type="entry name" value="LacI"/>
    <property type="match status" value="1"/>
</dbReference>
<keyword evidence="3" id="KW-0804">Transcription</keyword>
<dbReference type="PANTHER" id="PTHR30146">
    <property type="entry name" value="LACI-RELATED TRANSCRIPTIONAL REPRESSOR"/>
    <property type="match status" value="1"/>
</dbReference>
<dbReference type="Proteomes" id="UP001165367">
    <property type="component" value="Unassembled WGS sequence"/>
</dbReference>
<keyword evidence="2" id="KW-0238">DNA-binding</keyword>
<gene>
    <name evidence="5" type="ORF">LZZ85_03005</name>
</gene>
<evidence type="ECO:0000256" key="1">
    <source>
        <dbReference type="ARBA" id="ARBA00023015"/>
    </source>
</evidence>
<evidence type="ECO:0000313" key="6">
    <source>
        <dbReference type="Proteomes" id="UP001165367"/>
    </source>
</evidence>
<evidence type="ECO:0000256" key="3">
    <source>
        <dbReference type="ARBA" id="ARBA00023163"/>
    </source>
</evidence>
<accession>A0ABS9KLP1</accession>
<dbReference type="PANTHER" id="PTHR30146:SF109">
    <property type="entry name" value="HTH-TYPE TRANSCRIPTIONAL REGULATOR GALS"/>
    <property type="match status" value="1"/>
</dbReference>
<comment type="caution">
    <text evidence="5">The sequence shown here is derived from an EMBL/GenBank/DDBJ whole genome shotgun (WGS) entry which is preliminary data.</text>
</comment>
<name>A0ABS9KLP1_9BACT</name>
<protein>
    <submittedName>
        <fullName evidence="5">LacI family transcriptional regulator</fullName>
    </submittedName>
</protein>
<reference evidence="5" key="1">
    <citation type="submission" date="2022-01" db="EMBL/GenBank/DDBJ databases">
        <authorList>
            <person name="Jo J.-H."/>
            <person name="Im W.-T."/>
        </authorList>
    </citation>
    <scope>NUCLEOTIDE SEQUENCE</scope>
    <source>
        <strain evidence="5">NA20</strain>
    </source>
</reference>
<evidence type="ECO:0000256" key="2">
    <source>
        <dbReference type="ARBA" id="ARBA00023125"/>
    </source>
</evidence>
<dbReference type="EMBL" id="JAKLTR010000002">
    <property type="protein sequence ID" value="MCG2613226.1"/>
    <property type="molecule type" value="Genomic_DNA"/>
</dbReference>
<dbReference type="InterPro" id="IPR046335">
    <property type="entry name" value="LacI/GalR-like_sensor"/>
</dbReference>